<protein>
    <submittedName>
        <fullName evidence="1">Uncharacterized protein</fullName>
    </submittedName>
</protein>
<evidence type="ECO:0000313" key="2">
    <source>
        <dbReference type="Proteomes" id="UP000251584"/>
    </source>
</evidence>
<dbReference type="AlphaFoldDB" id="A0A2X2WEJ5"/>
<sequence>MNSVLGRNEVGRKWRDSGKIFQNINADASAKQPIAASAMRQLKKVGKYAADQTPAHAANRVAANVQPH</sequence>
<dbReference type="EMBL" id="UAVY01000008">
    <property type="protein sequence ID" value="SQB39656.1"/>
    <property type="molecule type" value="Genomic_DNA"/>
</dbReference>
<dbReference type="Proteomes" id="UP000251584">
    <property type="component" value="Unassembled WGS sequence"/>
</dbReference>
<evidence type="ECO:0000313" key="1">
    <source>
        <dbReference type="EMBL" id="SQB39656.1"/>
    </source>
</evidence>
<accession>A0A2X2WEJ5</accession>
<gene>
    <name evidence="1" type="ORF">NCTC10786_04736</name>
</gene>
<reference evidence="1 2" key="1">
    <citation type="submission" date="2018-06" db="EMBL/GenBank/DDBJ databases">
        <authorList>
            <consortium name="Pathogen Informatics"/>
            <person name="Doyle S."/>
        </authorList>
    </citation>
    <scope>NUCLEOTIDE SEQUENCE [LARGE SCALE GENOMIC DNA]</scope>
    <source>
        <strain evidence="1 2">NCTC10786</strain>
    </source>
</reference>
<name>A0A2X2WEJ5_CITKO</name>
<organism evidence="1 2">
    <name type="scientific">Citrobacter koseri</name>
    <name type="common">Citrobacter diversus</name>
    <dbReference type="NCBI Taxonomy" id="545"/>
    <lineage>
        <taxon>Bacteria</taxon>
        <taxon>Pseudomonadati</taxon>
        <taxon>Pseudomonadota</taxon>
        <taxon>Gammaproteobacteria</taxon>
        <taxon>Enterobacterales</taxon>
        <taxon>Enterobacteriaceae</taxon>
        <taxon>Citrobacter</taxon>
    </lineage>
</organism>
<proteinExistence type="predicted"/>